<dbReference type="SUPFAM" id="SSF51445">
    <property type="entry name" value="(Trans)glycosidases"/>
    <property type="match status" value="1"/>
</dbReference>
<evidence type="ECO:0000313" key="7">
    <source>
        <dbReference type="Proteomes" id="UP000053664"/>
    </source>
</evidence>
<dbReference type="GO" id="GO:0005737">
    <property type="term" value="C:cytoplasm"/>
    <property type="evidence" value="ECO:0007669"/>
    <property type="project" value="UniProtKB-ARBA"/>
</dbReference>
<feature type="region of interest" description="Disordered" evidence="4">
    <location>
        <begin position="756"/>
        <end position="1069"/>
    </location>
</feature>
<dbReference type="GO" id="GO:0009251">
    <property type="term" value="P:glucan catabolic process"/>
    <property type="evidence" value="ECO:0007669"/>
    <property type="project" value="TreeGrafter"/>
</dbReference>
<dbReference type="FunFam" id="3.20.20.80:FF:000100">
    <property type="entry name" value="Glycoside hydrolase superfamily"/>
    <property type="match status" value="1"/>
</dbReference>
<gene>
    <name evidence="6" type="ORF">PFL1_04253</name>
</gene>
<dbReference type="eggNOG" id="ENOG502QVVM">
    <property type="taxonomic scope" value="Eukaryota"/>
</dbReference>
<dbReference type="GO" id="GO:0009986">
    <property type="term" value="C:cell surface"/>
    <property type="evidence" value="ECO:0007669"/>
    <property type="project" value="TreeGrafter"/>
</dbReference>
<dbReference type="GeneID" id="19318359"/>
<dbReference type="EMBL" id="KE361635">
    <property type="protein sequence ID" value="EPQ28427.1"/>
    <property type="molecule type" value="Genomic_DNA"/>
</dbReference>
<dbReference type="InterPro" id="IPR001547">
    <property type="entry name" value="Glyco_hydro_5"/>
</dbReference>
<protein>
    <recommendedName>
        <fullName evidence="5">Glycoside hydrolase family 5 domain-containing protein</fullName>
    </recommendedName>
</protein>
<dbReference type="Pfam" id="PF00150">
    <property type="entry name" value="Cellulase"/>
    <property type="match status" value="1"/>
</dbReference>
<reference evidence="6 7" key="1">
    <citation type="journal article" date="2013" name="Plant Cell">
        <title>The transition from a phytopathogenic smut ancestor to an anamorphic biocontrol agent deciphered by comparative whole-genome analysis.</title>
        <authorList>
            <person name="Lefebvre F."/>
            <person name="Joly D.L."/>
            <person name="Labbe C."/>
            <person name="Teichmann B."/>
            <person name="Linning R."/>
            <person name="Belzile F."/>
            <person name="Bakkeren G."/>
            <person name="Belanger R.R."/>
        </authorList>
    </citation>
    <scope>NUCLEOTIDE SEQUENCE [LARGE SCALE GENOMIC DNA]</scope>
    <source>
        <strain evidence="6 7">PF-1</strain>
    </source>
</reference>
<dbReference type="Gene3D" id="3.20.20.80">
    <property type="entry name" value="Glycosidases"/>
    <property type="match status" value="1"/>
</dbReference>
<feature type="domain" description="Glycoside hydrolase family 5" evidence="5">
    <location>
        <begin position="199"/>
        <end position="475"/>
    </location>
</feature>
<evidence type="ECO:0000256" key="1">
    <source>
        <dbReference type="ARBA" id="ARBA00005641"/>
    </source>
</evidence>
<evidence type="ECO:0000313" key="6">
    <source>
        <dbReference type="EMBL" id="EPQ28427.1"/>
    </source>
</evidence>
<sequence length="1069" mass="109622">MRLLPRDSNFGTLASALSLAAANYKPIPQLPTSNSSQPLSAISAGGDARQELGLGRGYSFKVQPADAASSYAATHSLADWGEPSTLYVPVDANGTVQGHEFKAGRKVGPGSCPYSEEYTPKGGWQNLPPPVFPPFDPVKATVMRYRQQQGVNLGTWFVQEGWMEADFMSCATGSKQAEYDILDGFGSSPDGLKSARAYMEEHWDTFFTEDDFRKMAAMGINTVRLPIGYWSVGPTFCHSSPFDAYKSVYQFSWRYIARAINWAAKYDIGVIVDLHGAYGSQNGQAHSGLNDGNIQWYNSYNQGLTTELLVWLAKEISDVTNVIGIQLLNEPQNRDQYWSWLPGAMDAMRKSSPYAATVPLYFHDAFVLNKGANFVSKRPDFVVSDHHSYYVYTDSDQGTSAQGHISQLDGEITGEFEAASAKARRNLIVGEWSCALADSSLKGIKGADRDAAQRDFCEAQRNVWETTTAGWTFWSKRLQNCQQNPGWCFEASTNRYLPAAFNVWDLPITPFSLDTDDARAAMQAGPLMQGINAVRLPPAANSTGSAAAKKLKVDPRIGKVMMAEPDLGAEEAQDDGDEDEDQAAALLVMSRVNPVHANAPQNTISPEALTRRGGVTTQARLWARNRRLFARAATQSAAVRGYRDGFYTTKIFASQGYLSRLGFAQQYRQDTWKTYVDAGVYGAGDEEVYKQQFLTGAQAGEQAISYVISQKGKTALKAPGAAASTASTGRAASASAAVAAAATTSANVTAAAAMPTTTSTASTSAGTTSSPVPSSSNSSSSSSSSSMTPSATSSSTSSSSSSSSAASTSASAQAPASATPSTSSSSSSTSTKQAAAAVSTSSTSSKPAAAAASPTSSSSSTPAATPASASATASSASSASSSTTKPAVAAVSPTSSSSSSSMPVSATPAAAATPSSSSSSAAGTTIASTKPPVPSVASTSAPASSSPSSTSAPAAAPTTAGATTASSSSSVSAETPAAVVASPSASSSSSPSPSVSSSTPSSSSSSASSSAPAAVATPASSSSGGSASSTASTASASTPTPTVSSSSAAVSTAAAAPAEVAGAGTKSDA</sequence>
<dbReference type="PANTHER" id="PTHR31297:SF43">
    <property type="entry name" value="GLUCAN 1,3-BETA-GLUCOSIDASE 3"/>
    <property type="match status" value="1"/>
</dbReference>
<evidence type="ECO:0000256" key="2">
    <source>
        <dbReference type="ARBA" id="ARBA00022801"/>
    </source>
</evidence>
<evidence type="ECO:0000259" key="5">
    <source>
        <dbReference type="Pfam" id="PF00150"/>
    </source>
</evidence>
<dbReference type="RefSeq" id="XP_007879967.1">
    <property type="nucleotide sequence ID" value="XM_007881776.1"/>
</dbReference>
<accession>A0A061H682</accession>
<dbReference type="PANTHER" id="PTHR31297">
    <property type="entry name" value="GLUCAN ENDO-1,6-BETA-GLUCOSIDASE B"/>
    <property type="match status" value="1"/>
</dbReference>
<dbReference type="HOGENOM" id="CLU_004624_8_0_1"/>
<dbReference type="OrthoDB" id="1887033at2759"/>
<name>A0A061H682_9BASI</name>
<evidence type="ECO:0000256" key="3">
    <source>
        <dbReference type="ARBA" id="ARBA00023295"/>
    </source>
</evidence>
<dbReference type="InterPro" id="IPR017853">
    <property type="entry name" value="GH"/>
</dbReference>
<dbReference type="GO" id="GO:0046557">
    <property type="term" value="F:glucan endo-1,6-beta-glucosidase activity"/>
    <property type="evidence" value="ECO:0007669"/>
    <property type="project" value="TreeGrafter"/>
</dbReference>
<dbReference type="Proteomes" id="UP000053664">
    <property type="component" value="Unassembled WGS sequence"/>
</dbReference>
<organism evidence="6 7">
    <name type="scientific">Pseudozyma flocculosa PF-1</name>
    <dbReference type="NCBI Taxonomy" id="1277687"/>
    <lineage>
        <taxon>Eukaryota</taxon>
        <taxon>Fungi</taxon>
        <taxon>Dikarya</taxon>
        <taxon>Basidiomycota</taxon>
        <taxon>Ustilaginomycotina</taxon>
        <taxon>Ustilaginomycetes</taxon>
        <taxon>Ustilaginales</taxon>
        <taxon>Ustilaginaceae</taxon>
        <taxon>Pseudozyma</taxon>
    </lineage>
</organism>
<evidence type="ECO:0000256" key="4">
    <source>
        <dbReference type="SAM" id="MobiDB-lite"/>
    </source>
</evidence>
<dbReference type="GO" id="GO:0005576">
    <property type="term" value="C:extracellular region"/>
    <property type="evidence" value="ECO:0007669"/>
    <property type="project" value="TreeGrafter"/>
</dbReference>
<dbReference type="KEGG" id="pfp:PFL1_04253"/>
<keyword evidence="2" id="KW-0378">Hydrolase</keyword>
<dbReference type="InterPro" id="IPR050386">
    <property type="entry name" value="Glycosyl_hydrolase_5"/>
</dbReference>
<proteinExistence type="inferred from homology"/>
<comment type="similarity">
    <text evidence="1">Belongs to the glycosyl hydrolase 5 (cellulase A) family.</text>
</comment>
<keyword evidence="3" id="KW-0326">Glycosidase</keyword>
<dbReference type="AlphaFoldDB" id="A0A061H682"/>